<name>A0A4Q2MAF3_9MICO</name>
<dbReference type="InterPro" id="IPR011437">
    <property type="entry name" value="DUF1540"/>
</dbReference>
<evidence type="ECO:0000259" key="1">
    <source>
        <dbReference type="Pfam" id="PF07561"/>
    </source>
</evidence>
<dbReference type="EMBL" id="SDPM01000003">
    <property type="protein sequence ID" value="RXZ87061.1"/>
    <property type="molecule type" value="Genomic_DNA"/>
</dbReference>
<dbReference type="RefSeq" id="WP_129174005.1">
    <property type="nucleotide sequence ID" value="NZ_JACCBI010000001.1"/>
</dbReference>
<organism evidence="3 4">
    <name type="scientific">Agromyces atrinae</name>
    <dbReference type="NCBI Taxonomy" id="592376"/>
    <lineage>
        <taxon>Bacteria</taxon>
        <taxon>Bacillati</taxon>
        <taxon>Actinomycetota</taxon>
        <taxon>Actinomycetes</taxon>
        <taxon>Micrococcales</taxon>
        <taxon>Microbacteriaceae</taxon>
        <taxon>Agromyces</taxon>
    </lineage>
</organism>
<evidence type="ECO:0000313" key="5">
    <source>
        <dbReference type="Proteomes" id="UP000581087"/>
    </source>
</evidence>
<sequence length="99" mass="10005">MTTIAELPAVTECSVAGCSYNDHSHCHAAAVTIGGSGPDAECATFIPLGAKGGLDKVLTHVGACQRSDCSHNTSLECSAPSVRVGAGRDSADCLTFAPR</sequence>
<protein>
    <submittedName>
        <fullName evidence="3">DUF1540 domain-containing protein</fullName>
    </submittedName>
</protein>
<reference evidence="3 4" key="1">
    <citation type="submission" date="2019-01" db="EMBL/GenBank/DDBJ databases">
        <title>Agromyces.</title>
        <authorList>
            <person name="Li J."/>
        </authorList>
    </citation>
    <scope>NUCLEOTIDE SEQUENCE [LARGE SCALE GENOMIC DNA]</scope>
    <source>
        <strain evidence="3 4">DSM 23870</strain>
    </source>
</reference>
<keyword evidence="4" id="KW-1185">Reference proteome</keyword>
<gene>
    <name evidence="2" type="ORF">BJ972_001611</name>
    <name evidence="3" type="ORF">ESP50_08395</name>
</gene>
<feature type="domain" description="DUF1540" evidence="1">
    <location>
        <begin position="64"/>
        <end position="96"/>
    </location>
</feature>
<feature type="domain" description="DUF1540" evidence="1">
    <location>
        <begin position="12"/>
        <end position="45"/>
    </location>
</feature>
<dbReference type="Pfam" id="PF07561">
    <property type="entry name" value="DUF1540"/>
    <property type="match status" value="2"/>
</dbReference>
<reference evidence="2 5" key="2">
    <citation type="submission" date="2020-07" db="EMBL/GenBank/DDBJ databases">
        <title>Sequencing the genomes of 1000 actinobacteria strains.</title>
        <authorList>
            <person name="Klenk H.-P."/>
        </authorList>
    </citation>
    <scope>NUCLEOTIDE SEQUENCE [LARGE SCALE GENOMIC DNA]</scope>
    <source>
        <strain evidence="2 5">DSM 23870</strain>
    </source>
</reference>
<evidence type="ECO:0000313" key="2">
    <source>
        <dbReference type="EMBL" id="NYD67092.1"/>
    </source>
</evidence>
<accession>A0A4Q2MAF3</accession>
<evidence type="ECO:0000313" key="3">
    <source>
        <dbReference type="EMBL" id="RXZ87061.1"/>
    </source>
</evidence>
<comment type="caution">
    <text evidence="3">The sequence shown here is derived from an EMBL/GenBank/DDBJ whole genome shotgun (WGS) entry which is preliminary data.</text>
</comment>
<dbReference type="OrthoDB" id="3213529at2"/>
<dbReference type="EMBL" id="JACCBI010000001">
    <property type="protein sequence ID" value="NYD67092.1"/>
    <property type="molecule type" value="Genomic_DNA"/>
</dbReference>
<dbReference type="Proteomes" id="UP000581087">
    <property type="component" value="Unassembled WGS sequence"/>
</dbReference>
<evidence type="ECO:0000313" key="4">
    <source>
        <dbReference type="Proteomes" id="UP000292686"/>
    </source>
</evidence>
<dbReference type="Proteomes" id="UP000292686">
    <property type="component" value="Unassembled WGS sequence"/>
</dbReference>
<dbReference type="AlphaFoldDB" id="A0A4Q2MAF3"/>
<proteinExistence type="predicted"/>